<evidence type="ECO:0000313" key="12">
    <source>
        <dbReference type="Proteomes" id="UP000524187"/>
    </source>
</evidence>
<dbReference type="GO" id="GO:0008194">
    <property type="term" value="F:UDP-glycosyltransferase activity"/>
    <property type="evidence" value="ECO:0007669"/>
    <property type="project" value="TreeGrafter"/>
</dbReference>
<evidence type="ECO:0000256" key="3">
    <source>
        <dbReference type="ARBA" id="ARBA00022676"/>
    </source>
</evidence>
<dbReference type="InterPro" id="IPR002659">
    <property type="entry name" value="Glyco_trans_31"/>
</dbReference>
<keyword evidence="6" id="KW-0735">Signal-anchor</keyword>
<reference evidence="11 12" key="1">
    <citation type="submission" date="2019-09" db="EMBL/GenBank/DDBJ databases">
        <title>Bird 10,000 Genomes (B10K) Project - Family phase.</title>
        <authorList>
            <person name="Zhang G."/>
        </authorList>
    </citation>
    <scope>NUCLEOTIDE SEQUENCE [LARGE SCALE GENOMIC DNA]</scope>
    <source>
        <strain evidence="11">B10K-LSUMZ-50683</strain>
        <tissue evidence="11">Muscle</tissue>
    </source>
</reference>
<dbReference type="Pfam" id="PF01762">
    <property type="entry name" value="Galactosyl_T"/>
    <property type="match status" value="1"/>
</dbReference>
<dbReference type="EC" id="2.4.1.-" evidence="10"/>
<evidence type="ECO:0000256" key="5">
    <source>
        <dbReference type="ARBA" id="ARBA00022692"/>
    </source>
</evidence>
<organism evidence="11 12">
    <name type="scientific">Casuarius casuarius</name>
    <name type="common">Southern cassowary</name>
    <name type="synonym">Struthio casuarius</name>
    <dbReference type="NCBI Taxonomy" id="8787"/>
    <lineage>
        <taxon>Eukaryota</taxon>
        <taxon>Metazoa</taxon>
        <taxon>Chordata</taxon>
        <taxon>Craniata</taxon>
        <taxon>Vertebrata</taxon>
        <taxon>Euteleostomi</taxon>
        <taxon>Archelosauria</taxon>
        <taxon>Archosauria</taxon>
        <taxon>Dinosauria</taxon>
        <taxon>Saurischia</taxon>
        <taxon>Theropoda</taxon>
        <taxon>Coelurosauria</taxon>
        <taxon>Aves</taxon>
        <taxon>Palaeognathae</taxon>
        <taxon>Casuariiformes</taxon>
        <taxon>Casuariidae</taxon>
        <taxon>Casuarius</taxon>
    </lineage>
</organism>
<evidence type="ECO:0000256" key="8">
    <source>
        <dbReference type="ARBA" id="ARBA00023034"/>
    </source>
</evidence>
<evidence type="ECO:0000256" key="6">
    <source>
        <dbReference type="ARBA" id="ARBA00022968"/>
    </source>
</evidence>
<dbReference type="EMBL" id="VWPT01000148">
    <property type="protein sequence ID" value="NXE53097.1"/>
    <property type="molecule type" value="Genomic_DNA"/>
</dbReference>
<dbReference type="PANTHER" id="PTHR11214">
    <property type="entry name" value="BETA-1,3-N-ACETYLGLUCOSAMINYLTRANSFERASE"/>
    <property type="match status" value="1"/>
</dbReference>
<dbReference type="PANTHER" id="PTHR11214:SF291">
    <property type="entry name" value="HEXOSYLTRANSFERASE"/>
    <property type="match status" value="1"/>
</dbReference>
<evidence type="ECO:0000256" key="2">
    <source>
        <dbReference type="ARBA" id="ARBA00008661"/>
    </source>
</evidence>
<sequence length="108" mass="12112">LYDGPYPPYAGGGGFLMASPLAERLFLASERIPLFPIDDVFLGMCLRSLGVEPEPHLGFRTFGISRRRGSAMNRDPCLYRSLLMVHRLEPDALLAMWDLVQDDRIVCA</sequence>
<protein>
    <recommendedName>
        <fullName evidence="10">Hexosyltransferase</fullName>
        <ecNumber evidence="10">2.4.1.-</ecNumber>
    </recommendedName>
</protein>
<gene>
    <name evidence="11" type="primary">B3gnt7_1</name>
    <name evidence="11" type="ORF">CASCAS_R14908</name>
</gene>
<comment type="caution">
    <text evidence="11">The sequence shown here is derived from an EMBL/GenBank/DDBJ whole genome shotgun (WGS) entry which is preliminary data.</text>
</comment>
<dbReference type="Proteomes" id="UP000524187">
    <property type="component" value="Unassembled WGS sequence"/>
</dbReference>
<evidence type="ECO:0000256" key="4">
    <source>
        <dbReference type="ARBA" id="ARBA00022679"/>
    </source>
</evidence>
<dbReference type="GO" id="GO:0016758">
    <property type="term" value="F:hexosyltransferase activity"/>
    <property type="evidence" value="ECO:0007669"/>
    <property type="project" value="InterPro"/>
</dbReference>
<comment type="subcellular location">
    <subcellularLocation>
        <location evidence="1 10">Golgi apparatus membrane</location>
        <topology evidence="1 10">Single-pass type II membrane protein</topology>
    </subcellularLocation>
</comment>
<keyword evidence="7" id="KW-1133">Transmembrane helix</keyword>
<keyword evidence="3 10" id="KW-0328">Glycosyltransferase</keyword>
<name>A0A7K8NIM0_CASCA</name>
<evidence type="ECO:0000256" key="10">
    <source>
        <dbReference type="RuleBase" id="RU363063"/>
    </source>
</evidence>
<dbReference type="AlphaFoldDB" id="A0A7K8NIM0"/>
<proteinExistence type="inferred from homology"/>
<keyword evidence="4 11" id="KW-0808">Transferase</keyword>
<evidence type="ECO:0000256" key="9">
    <source>
        <dbReference type="ARBA" id="ARBA00023136"/>
    </source>
</evidence>
<accession>A0A7K8NIM0</accession>
<evidence type="ECO:0000256" key="7">
    <source>
        <dbReference type="ARBA" id="ARBA00022989"/>
    </source>
</evidence>
<keyword evidence="5" id="KW-0812">Transmembrane</keyword>
<keyword evidence="8 10" id="KW-0333">Golgi apparatus</keyword>
<evidence type="ECO:0000256" key="1">
    <source>
        <dbReference type="ARBA" id="ARBA00004323"/>
    </source>
</evidence>
<feature type="non-terminal residue" evidence="11">
    <location>
        <position position="108"/>
    </location>
</feature>
<feature type="non-terminal residue" evidence="11">
    <location>
        <position position="1"/>
    </location>
</feature>
<dbReference type="GO" id="GO:0000139">
    <property type="term" value="C:Golgi membrane"/>
    <property type="evidence" value="ECO:0007669"/>
    <property type="project" value="UniProtKB-SubCell"/>
</dbReference>
<keyword evidence="12" id="KW-1185">Reference proteome</keyword>
<keyword evidence="9" id="KW-0472">Membrane</keyword>
<evidence type="ECO:0000313" key="11">
    <source>
        <dbReference type="EMBL" id="NXE53097.1"/>
    </source>
</evidence>
<dbReference type="GO" id="GO:0006493">
    <property type="term" value="P:protein O-linked glycosylation"/>
    <property type="evidence" value="ECO:0007669"/>
    <property type="project" value="TreeGrafter"/>
</dbReference>
<comment type="similarity">
    <text evidence="2 10">Belongs to the glycosyltransferase 31 family.</text>
</comment>
<dbReference type="GO" id="GO:0030311">
    <property type="term" value="P:poly-N-acetyllactosamine biosynthetic process"/>
    <property type="evidence" value="ECO:0007669"/>
    <property type="project" value="TreeGrafter"/>
</dbReference>